<dbReference type="EMBL" id="JACNJD010000168">
    <property type="protein sequence ID" value="MBC8176853.1"/>
    <property type="molecule type" value="Genomic_DNA"/>
</dbReference>
<dbReference type="SUPFAM" id="SSF103501">
    <property type="entry name" value="Respiratory nitrate reductase 1 gamma chain"/>
    <property type="match status" value="1"/>
</dbReference>
<dbReference type="Gene3D" id="1.20.950.20">
    <property type="entry name" value="Transmembrane di-heme cytochromes, Chain C"/>
    <property type="match status" value="1"/>
</dbReference>
<accession>A0A8J6MZP7</accession>
<feature type="transmembrane region" description="Helical" evidence="1">
    <location>
        <begin position="115"/>
        <end position="133"/>
    </location>
</feature>
<organism evidence="2 3">
    <name type="scientific">Candidatus Desulfacyla euxinica</name>
    <dbReference type="NCBI Taxonomy" id="2841693"/>
    <lineage>
        <taxon>Bacteria</taxon>
        <taxon>Deltaproteobacteria</taxon>
        <taxon>Candidatus Desulfacyla</taxon>
    </lineage>
</organism>
<protein>
    <submittedName>
        <fullName evidence="2">Nitrate reductase</fullName>
    </submittedName>
</protein>
<comment type="caution">
    <text evidence="2">The sequence shown here is derived from an EMBL/GenBank/DDBJ whole genome shotgun (WGS) entry which is preliminary data.</text>
</comment>
<feature type="transmembrane region" description="Helical" evidence="1">
    <location>
        <begin position="12"/>
        <end position="33"/>
    </location>
</feature>
<keyword evidence="1" id="KW-1133">Transmembrane helix</keyword>
<sequence>MDFFLFVEGPLLWIAFLVFIIGSIIRVSMFVFVSTKKDKIIYQHFSWKYLFSTIIRWLLPLNKDIPKNPIFTILAYIFHICLIVVPIWYAGHITLWEESRFEWSWTAMPDELADWMTLIFLGIAIFFLLRRIFSADIRLISTFSDYFLIIITALPFLTGYFLTNGTLDSITFFSDNIQLIHMLSGELMLILIPFTKLSHYILFFFSRGASGIEFGRRGYSI</sequence>
<evidence type="ECO:0000256" key="1">
    <source>
        <dbReference type="SAM" id="Phobius"/>
    </source>
</evidence>
<dbReference type="InterPro" id="IPR036197">
    <property type="entry name" value="NarG-like_sf"/>
</dbReference>
<dbReference type="AlphaFoldDB" id="A0A8J6MZP7"/>
<evidence type="ECO:0000313" key="2">
    <source>
        <dbReference type="EMBL" id="MBC8176853.1"/>
    </source>
</evidence>
<evidence type="ECO:0000313" key="3">
    <source>
        <dbReference type="Proteomes" id="UP000650524"/>
    </source>
</evidence>
<keyword evidence="1" id="KW-0472">Membrane</keyword>
<dbReference type="Proteomes" id="UP000650524">
    <property type="component" value="Unassembled WGS sequence"/>
</dbReference>
<feature type="transmembrane region" description="Helical" evidence="1">
    <location>
        <begin position="73"/>
        <end position="95"/>
    </location>
</feature>
<name>A0A8J6MZP7_9DELT</name>
<feature type="transmembrane region" description="Helical" evidence="1">
    <location>
        <begin position="145"/>
        <end position="167"/>
    </location>
</feature>
<proteinExistence type="predicted"/>
<keyword evidence="1" id="KW-0812">Transmembrane</keyword>
<gene>
    <name evidence="2" type="ORF">H8E19_05565</name>
</gene>
<reference evidence="2 3" key="1">
    <citation type="submission" date="2020-08" db="EMBL/GenBank/DDBJ databases">
        <title>Bridging the membrane lipid divide: bacteria of the FCB group superphylum have the potential to synthesize archaeal ether lipids.</title>
        <authorList>
            <person name="Villanueva L."/>
            <person name="Von Meijenfeldt F.A.B."/>
            <person name="Westbye A.B."/>
            <person name="Yadav S."/>
            <person name="Hopmans E.C."/>
            <person name="Dutilh B.E."/>
            <person name="Sinninghe Damste J.S."/>
        </authorList>
    </citation>
    <scope>NUCLEOTIDE SEQUENCE [LARGE SCALE GENOMIC DNA]</scope>
    <source>
        <strain evidence="2">NIOZ-UU27</strain>
    </source>
</reference>
<feature type="transmembrane region" description="Helical" evidence="1">
    <location>
        <begin position="187"/>
        <end position="206"/>
    </location>
</feature>